<evidence type="ECO:0000256" key="1">
    <source>
        <dbReference type="SAM" id="SignalP"/>
    </source>
</evidence>
<dbReference type="RefSeq" id="WP_345492588.1">
    <property type="nucleotide sequence ID" value="NZ_BAABHY010000009.1"/>
</dbReference>
<reference evidence="3" key="1">
    <citation type="journal article" date="2019" name="Int. J. Syst. Evol. Microbiol.">
        <title>The Global Catalogue of Microorganisms (GCM) 10K type strain sequencing project: providing services to taxonomists for standard genome sequencing and annotation.</title>
        <authorList>
            <consortium name="The Broad Institute Genomics Platform"/>
            <consortium name="The Broad Institute Genome Sequencing Center for Infectious Disease"/>
            <person name="Wu L."/>
            <person name="Ma J."/>
        </authorList>
    </citation>
    <scope>NUCLEOTIDE SEQUENCE [LARGE SCALE GENOMIC DNA]</scope>
    <source>
        <strain evidence="3">JCM 18050</strain>
    </source>
</reference>
<gene>
    <name evidence="2" type="ORF">GCM10023211_23980</name>
</gene>
<evidence type="ECO:0000313" key="2">
    <source>
        <dbReference type="EMBL" id="GAA5114431.1"/>
    </source>
</evidence>
<name>A0ABP9NCA9_9GAMM</name>
<dbReference type="EMBL" id="BAABHY010000009">
    <property type="protein sequence ID" value="GAA5114431.1"/>
    <property type="molecule type" value="Genomic_DNA"/>
</dbReference>
<evidence type="ECO:0000313" key="3">
    <source>
        <dbReference type="Proteomes" id="UP001500171"/>
    </source>
</evidence>
<keyword evidence="1" id="KW-0732">Signal</keyword>
<proteinExistence type="predicted"/>
<comment type="caution">
    <text evidence="2">The sequence shown here is derived from an EMBL/GenBank/DDBJ whole genome shotgun (WGS) entry which is preliminary data.</text>
</comment>
<keyword evidence="3" id="KW-1185">Reference proteome</keyword>
<organism evidence="2 3">
    <name type="scientific">Orbus sasakiae</name>
    <dbReference type="NCBI Taxonomy" id="1078475"/>
    <lineage>
        <taxon>Bacteria</taxon>
        <taxon>Pseudomonadati</taxon>
        <taxon>Pseudomonadota</taxon>
        <taxon>Gammaproteobacteria</taxon>
        <taxon>Orbales</taxon>
        <taxon>Orbaceae</taxon>
        <taxon>Orbus</taxon>
    </lineage>
</organism>
<protein>
    <submittedName>
        <fullName evidence="2">Uncharacterized protein</fullName>
    </submittedName>
</protein>
<sequence>MNKFILFTCLFISFYSIATSSMNEITRHAYLDNDNIKDKIVCGKDISNEESYAPTYECQITTKSINVFWTVTNNNECSDYNIDSNVKGEFYIQCGTYGKDISYYYKFDEKLKNWFLFKIKTEFLLMSGDYEVQDIQIEEPKEQWSIDKKKLKINN</sequence>
<feature type="chain" id="PRO_5047044345" evidence="1">
    <location>
        <begin position="19"/>
        <end position="155"/>
    </location>
</feature>
<dbReference type="Proteomes" id="UP001500171">
    <property type="component" value="Unassembled WGS sequence"/>
</dbReference>
<accession>A0ABP9NCA9</accession>
<feature type="signal peptide" evidence="1">
    <location>
        <begin position="1"/>
        <end position="18"/>
    </location>
</feature>